<dbReference type="GO" id="GO:0003910">
    <property type="term" value="F:DNA ligase (ATP) activity"/>
    <property type="evidence" value="ECO:0000318"/>
    <property type="project" value="GO_Central"/>
</dbReference>
<evidence type="ECO:0000313" key="19">
    <source>
        <dbReference type="EnsemblPlants" id="Pp3c13_20200V3.1"/>
    </source>
</evidence>
<evidence type="ECO:0000256" key="12">
    <source>
        <dbReference type="ARBA" id="ARBA00023306"/>
    </source>
</evidence>
<feature type="compositionally biased region" description="Polar residues" evidence="16">
    <location>
        <begin position="72"/>
        <end position="82"/>
    </location>
</feature>
<feature type="region of interest" description="Disordered" evidence="16">
    <location>
        <begin position="71"/>
        <end position="102"/>
    </location>
</feature>
<dbReference type="InterPro" id="IPR012340">
    <property type="entry name" value="NA-bd_OB-fold"/>
</dbReference>
<keyword evidence="10 14" id="KW-0234">DNA repair</keyword>
<evidence type="ECO:0000313" key="18">
    <source>
        <dbReference type="EMBL" id="PNR42785.1"/>
    </source>
</evidence>
<organism evidence="18">
    <name type="scientific">Physcomitrium patens</name>
    <name type="common">Spreading-leaved earth moss</name>
    <name type="synonym">Physcomitrella patens</name>
    <dbReference type="NCBI Taxonomy" id="3218"/>
    <lineage>
        <taxon>Eukaryota</taxon>
        <taxon>Viridiplantae</taxon>
        <taxon>Streptophyta</taxon>
        <taxon>Embryophyta</taxon>
        <taxon>Bryophyta</taxon>
        <taxon>Bryophytina</taxon>
        <taxon>Bryopsida</taxon>
        <taxon>Funariidae</taxon>
        <taxon>Funariales</taxon>
        <taxon>Funariaceae</taxon>
        <taxon>Physcomitrium</taxon>
    </lineage>
</organism>
<dbReference type="RefSeq" id="XP_024393291.1">
    <property type="nucleotide sequence ID" value="XM_024537523.2"/>
</dbReference>
<reference evidence="18 20" key="1">
    <citation type="journal article" date="2008" name="Science">
        <title>The Physcomitrella genome reveals evolutionary insights into the conquest of land by plants.</title>
        <authorList>
            <person name="Rensing S."/>
            <person name="Lang D."/>
            <person name="Zimmer A."/>
            <person name="Terry A."/>
            <person name="Salamov A."/>
            <person name="Shapiro H."/>
            <person name="Nishiyama T."/>
            <person name="Perroud P.-F."/>
            <person name="Lindquist E."/>
            <person name="Kamisugi Y."/>
            <person name="Tanahashi T."/>
            <person name="Sakakibara K."/>
            <person name="Fujita T."/>
            <person name="Oishi K."/>
            <person name="Shin-I T."/>
            <person name="Kuroki Y."/>
            <person name="Toyoda A."/>
            <person name="Suzuki Y."/>
            <person name="Hashimoto A."/>
            <person name="Yamaguchi K."/>
            <person name="Sugano A."/>
            <person name="Kohara Y."/>
            <person name="Fujiyama A."/>
            <person name="Anterola A."/>
            <person name="Aoki S."/>
            <person name="Ashton N."/>
            <person name="Barbazuk W.B."/>
            <person name="Barker E."/>
            <person name="Bennetzen J."/>
            <person name="Bezanilla M."/>
            <person name="Blankenship R."/>
            <person name="Cho S.H."/>
            <person name="Dutcher S."/>
            <person name="Estelle M."/>
            <person name="Fawcett J.A."/>
            <person name="Gundlach H."/>
            <person name="Hanada K."/>
            <person name="Heyl A."/>
            <person name="Hicks K.A."/>
            <person name="Hugh J."/>
            <person name="Lohr M."/>
            <person name="Mayer K."/>
            <person name="Melkozernov A."/>
            <person name="Murata T."/>
            <person name="Nelson D."/>
            <person name="Pils B."/>
            <person name="Prigge M."/>
            <person name="Reiss B."/>
            <person name="Renner T."/>
            <person name="Rombauts S."/>
            <person name="Rushton P."/>
            <person name="Sanderfoot A."/>
            <person name="Schween G."/>
            <person name="Shiu S.-H."/>
            <person name="Stueber K."/>
            <person name="Theodoulou F.L."/>
            <person name="Tu H."/>
            <person name="Van de Peer Y."/>
            <person name="Verrier P.J."/>
            <person name="Waters E."/>
            <person name="Wood A."/>
            <person name="Yang L."/>
            <person name="Cove D."/>
            <person name="Cuming A."/>
            <person name="Hasebe M."/>
            <person name="Lucas S."/>
            <person name="Mishler D.B."/>
            <person name="Reski R."/>
            <person name="Grigoriev I."/>
            <person name="Quatrano R.S."/>
            <person name="Boore J.L."/>
        </authorList>
    </citation>
    <scope>NUCLEOTIDE SEQUENCE [LARGE SCALE GENOMIC DNA]</scope>
    <source>
        <strain evidence="19 20">cv. Gransden 2004</strain>
    </source>
</reference>
<evidence type="ECO:0000256" key="9">
    <source>
        <dbReference type="ARBA" id="ARBA00023172"/>
    </source>
</evidence>
<dbReference type="Gramene" id="Pp3c13_20209V3.4">
    <property type="protein sequence ID" value="Pp3c13_20209V3.4"/>
    <property type="gene ID" value="Pp3c13_20209"/>
</dbReference>
<dbReference type="EnsemblPlants" id="Pp3c13_20209V3.3">
    <property type="protein sequence ID" value="Pp3c13_20209V3.3"/>
    <property type="gene ID" value="Pp3c13_20209"/>
</dbReference>
<dbReference type="InterPro" id="IPR016059">
    <property type="entry name" value="DNA_ligase_ATP-dep_CS"/>
</dbReference>
<reference evidence="18 20" key="2">
    <citation type="journal article" date="2018" name="Plant J.">
        <title>The Physcomitrella patens chromosome-scale assembly reveals moss genome structure and evolution.</title>
        <authorList>
            <person name="Lang D."/>
            <person name="Ullrich K.K."/>
            <person name="Murat F."/>
            <person name="Fuchs J."/>
            <person name="Jenkins J."/>
            <person name="Haas F.B."/>
            <person name="Piednoel M."/>
            <person name="Gundlach H."/>
            <person name="Van Bel M."/>
            <person name="Meyberg R."/>
            <person name="Vives C."/>
            <person name="Morata J."/>
            <person name="Symeonidi A."/>
            <person name="Hiss M."/>
            <person name="Muchero W."/>
            <person name="Kamisugi Y."/>
            <person name="Saleh O."/>
            <person name="Blanc G."/>
            <person name="Decker E.L."/>
            <person name="van Gessel N."/>
            <person name="Grimwood J."/>
            <person name="Hayes R.D."/>
            <person name="Graham S.W."/>
            <person name="Gunter L.E."/>
            <person name="McDaniel S.F."/>
            <person name="Hoernstein S.N.W."/>
            <person name="Larsson A."/>
            <person name="Li F.W."/>
            <person name="Perroud P.F."/>
            <person name="Phillips J."/>
            <person name="Ranjan P."/>
            <person name="Rokshar D.S."/>
            <person name="Rothfels C.J."/>
            <person name="Schneider L."/>
            <person name="Shu S."/>
            <person name="Stevenson D.W."/>
            <person name="Thummler F."/>
            <person name="Tillich M."/>
            <person name="Villarreal Aguilar J.C."/>
            <person name="Widiez T."/>
            <person name="Wong G.K."/>
            <person name="Wymore A."/>
            <person name="Zhang Y."/>
            <person name="Zimmer A.D."/>
            <person name="Quatrano R.S."/>
            <person name="Mayer K.F.X."/>
            <person name="Goodstein D."/>
            <person name="Casacuberta J.M."/>
            <person name="Vandepoele K."/>
            <person name="Reski R."/>
            <person name="Cuming A.C."/>
            <person name="Tuskan G.A."/>
            <person name="Maumus F."/>
            <person name="Salse J."/>
            <person name="Schmutz J."/>
            <person name="Rensing S.A."/>
        </authorList>
    </citation>
    <scope>NUCLEOTIDE SEQUENCE [LARGE SCALE GENOMIC DNA]</scope>
    <source>
        <strain evidence="19 20">cv. Gransden 2004</strain>
    </source>
</reference>
<dbReference type="STRING" id="3218.A0A2K1JMK6"/>
<dbReference type="Proteomes" id="UP000006727">
    <property type="component" value="Chromosome 13"/>
</dbReference>
<dbReference type="RefSeq" id="XP_024393292.1">
    <property type="nucleotide sequence ID" value="XM_024537524.2"/>
</dbReference>
<dbReference type="PROSITE" id="PS00333">
    <property type="entry name" value="DNA_LIGASE_A2"/>
    <property type="match status" value="1"/>
</dbReference>
<dbReference type="CDD" id="cd07900">
    <property type="entry name" value="Adenylation_DNA_ligase_I_Euk"/>
    <property type="match status" value="1"/>
</dbReference>
<comment type="similarity">
    <text evidence="2 15">Belongs to the ATP-dependent DNA ligase family.</text>
</comment>
<dbReference type="GO" id="GO:0071897">
    <property type="term" value="P:DNA biosynthetic process"/>
    <property type="evidence" value="ECO:0007669"/>
    <property type="project" value="InterPro"/>
</dbReference>
<sequence length="776" mass="85873">MAGKKSAFEFMMGNARKGSSKEKGCPSASLAEKAKEVIKESVKETIKEEADEKMEDISVMDIDVKMEDKKVITSSTTDSVAPSTKEAKRKGRPPASSVAKAKQVVKESETATIKEEVDAKMEEKKVVASTAAEAVVLLTKKETDFDPEAAAFWKPGQPVPFLFLASALDIISDESGRLAMTNILCNVFRTVIATTPKDLLAVVTLSANRIAPAHEGVELGIGDAAIVRVLTEAYGRKADQIKAQMKTLGDLGLVAKASRTSQRTMFKSQPLTCAKVLDTFREIAKDSGNQSQDRKRGRMKALLVAATECEPLYLVRLLQSKLRIGLAEKTVLAALAHAAVLSEVPRVPANQLTARLEEAEEIMKETYSVLPIYEKIISAILEHGIRKLPEVCNFTLGIPVGPMLAKPTTGVSEVLNKFQDMEFSCEYKYDGERAQVHYLQGGTIEIYSRNAEHNTGKFPDIVAAMPRCMKTGTETYVLDCEVVAYDREKNKILPFQVLSTRARKGVVLSDIKIQVCLFAFDLLYLNGRPLLKEQLNVRRELLYSSFQEIPGEFQFATAKNSNDLEEIQKFLEDAINDSCEGLIVKTLSKDATYEPAKRSNNWLKLKKDYMNTGGGDSLDLVPIGAFYGRGKRVGVYGAFLLACYDEDREEFQSICKIGTGFTEAVLEERSVTLKNHVIPQPRSYYRYGETIGVDVWFEDVEVWEVKAADLSISPVHRAAVGLVDPNKGISLRFPRLMRLREDKTPVEATSAQQVAEMYRAQKINHGHGGDADDDDD</sequence>
<evidence type="ECO:0000256" key="6">
    <source>
        <dbReference type="ARBA" id="ARBA00022741"/>
    </source>
</evidence>
<dbReference type="AlphaFoldDB" id="A0A2K1JMK6"/>
<dbReference type="OrthoDB" id="206088at2759"/>
<evidence type="ECO:0000256" key="2">
    <source>
        <dbReference type="ARBA" id="ARBA00007572"/>
    </source>
</evidence>
<dbReference type="GO" id="GO:0006310">
    <property type="term" value="P:DNA recombination"/>
    <property type="evidence" value="ECO:0007669"/>
    <property type="project" value="UniProtKB-KW"/>
</dbReference>
<dbReference type="PANTHER" id="PTHR45674">
    <property type="entry name" value="DNA LIGASE 1/3 FAMILY MEMBER"/>
    <property type="match status" value="1"/>
</dbReference>
<dbReference type="SUPFAM" id="SSF56091">
    <property type="entry name" value="DNA ligase/mRNA capping enzyme, catalytic domain"/>
    <property type="match status" value="1"/>
</dbReference>
<dbReference type="GO" id="GO:0005524">
    <property type="term" value="F:ATP binding"/>
    <property type="evidence" value="ECO:0007669"/>
    <property type="project" value="UniProtKB-KW"/>
</dbReference>
<dbReference type="Gramene" id="Pp3c13_20200V3.1">
    <property type="protein sequence ID" value="Pp3c13_20200V3.1"/>
    <property type="gene ID" value="Pp3c13_20200"/>
</dbReference>
<dbReference type="GeneID" id="112290811"/>
<dbReference type="GO" id="GO:0051301">
    <property type="term" value="P:cell division"/>
    <property type="evidence" value="ECO:0007669"/>
    <property type="project" value="UniProtKB-KW"/>
</dbReference>
<keyword evidence="8 14" id="KW-0067">ATP-binding</keyword>
<dbReference type="Gramene" id="Pp3c13_20209V3.2">
    <property type="protein sequence ID" value="Pp3c13_20209V3.2"/>
    <property type="gene ID" value="Pp3c13_20209"/>
</dbReference>
<dbReference type="GO" id="GO:0006281">
    <property type="term" value="P:DNA repair"/>
    <property type="evidence" value="ECO:0007669"/>
    <property type="project" value="UniProtKB-KW"/>
</dbReference>
<dbReference type="EC" id="6.5.1.1" evidence="14"/>
<evidence type="ECO:0000313" key="20">
    <source>
        <dbReference type="Proteomes" id="UP000006727"/>
    </source>
</evidence>
<dbReference type="FunFam" id="3.30.470.30:FF:000016">
    <property type="entry name" value="DNA ligase"/>
    <property type="match status" value="1"/>
</dbReference>
<dbReference type="KEGG" id="ppp:112290811"/>
<keyword evidence="4" id="KW-0132">Cell division</keyword>
<evidence type="ECO:0000256" key="11">
    <source>
        <dbReference type="ARBA" id="ARBA00023242"/>
    </source>
</evidence>
<dbReference type="Gene3D" id="2.40.50.140">
    <property type="entry name" value="Nucleic acid-binding proteins"/>
    <property type="match status" value="1"/>
</dbReference>
<dbReference type="GO" id="GO:0006273">
    <property type="term" value="P:lagging strand elongation"/>
    <property type="evidence" value="ECO:0000318"/>
    <property type="project" value="GO_Central"/>
</dbReference>
<evidence type="ECO:0000256" key="7">
    <source>
        <dbReference type="ARBA" id="ARBA00022763"/>
    </source>
</evidence>
<dbReference type="GO" id="GO:0005634">
    <property type="term" value="C:nucleus"/>
    <property type="evidence" value="ECO:0000318"/>
    <property type="project" value="GO_Central"/>
</dbReference>
<dbReference type="PROSITE" id="PS50160">
    <property type="entry name" value="DNA_LIGASE_A3"/>
    <property type="match status" value="1"/>
</dbReference>
<feature type="domain" description="ATP-dependent DNA ligase family profile" evidence="17">
    <location>
        <begin position="508"/>
        <end position="645"/>
    </location>
</feature>
<keyword evidence="20" id="KW-1185">Reference proteome</keyword>
<dbReference type="SUPFAM" id="SSF117018">
    <property type="entry name" value="ATP-dependent DNA ligase DNA-binding domain"/>
    <property type="match status" value="1"/>
</dbReference>
<evidence type="ECO:0000256" key="4">
    <source>
        <dbReference type="ARBA" id="ARBA00022618"/>
    </source>
</evidence>
<evidence type="ECO:0000256" key="3">
    <source>
        <dbReference type="ARBA" id="ARBA00022598"/>
    </source>
</evidence>
<dbReference type="EnsemblPlants" id="Pp3c13_20209V3.2">
    <property type="protein sequence ID" value="Pp3c13_20209V3.2"/>
    <property type="gene ID" value="Pp3c13_20209"/>
</dbReference>
<keyword evidence="11" id="KW-0539">Nucleus</keyword>
<evidence type="ECO:0000256" key="1">
    <source>
        <dbReference type="ARBA" id="ARBA00004123"/>
    </source>
</evidence>
<dbReference type="InterPro" id="IPR050191">
    <property type="entry name" value="ATP-dep_DNA_ligase"/>
</dbReference>
<proteinExistence type="inferred from homology"/>
<dbReference type="InterPro" id="IPR012308">
    <property type="entry name" value="DNA_ligase_ATP-dep_N"/>
</dbReference>
<dbReference type="FunFam" id="2.40.50.140:FF:000062">
    <property type="entry name" value="DNA ligase"/>
    <property type="match status" value="1"/>
</dbReference>
<dbReference type="InterPro" id="IPR012309">
    <property type="entry name" value="DNA_ligase_ATP-dep_C"/>
</dbReference>
<dbReference type="Gene3D" id="3.30.470.30">
    <property type="entry name" value="DNA ligase/mRNA capping enzyme"/>
    <property type="match status" value="1"/>
</dbReference>
<dbReference type="NCBIfam" id="TIGR00574">
    <property type="entry name" value="dnl1"/>
    <property type="match status" value="1"/>
</dbReference>
<evidence type="ECO:0000256" key="10">
    <source>
        <dbReference type="ARBA" id="ARBA00023204"/>
    </source>
</evidence>
<name>A0A2K1JMK6_PHYPA</name>
<dbReference type="FunFam" id="1.10.3260.10:FF:000001">
    <property type="entry name" value="DNA ligase"/>
    <property type="match status" value="1"/>
</dbReference>
<evidence type="ECO:0000256" key="8">
    <source>
        <dbReference type="ARBA" id="ARBA00022840"/>
    </source>
</evidence>
<dbReference type="Gramene" id="Pp3c13_20209V3.1">
    <property type="protein sequence ID" value="Pp3c13_20209V3.1"/>
    <property type="gene ID" value="Pp3c13_20209"/>
</dbReference>
<gene>
    <name evidence="19" type="primary">LOC112290811</name>
    <name evidence="18" type="ORF">PHYPA_017615</name>
</gene>
<dbReference type="InterPro" id="IPR012310">
    <property type="entry name" value="DNA_ligase_ATP-dep_cent"/>
</dbReference>
<dbReference type="SUPFAM" id="SSF50249">
    <property type="entry name" value="Nucleic acid-binding proteins"/>
    <property type="match status" value="1"/>
</dbReference>
<comment type="subcellular location">
    <subcellularLocation>
        <location evidence="1">Nucleus</location>
    </subcellularLocation>
</comment>
<dbReference type="Pfam" id="PF04675">
    <property type="entry name" value="DNA_ligase_A_N"/>
    <property type="match status" value="1"/>
</dbReference>
<evidence type="ECO:0000259" key="17">
    <source>
        <dbReference type="PROSITE" id="PS50160"/>
    </source>
</evidence>
<keyword evidence="6 14" id="KW-0547">Nucleotide-binding</keyword>
<dbReference type="EnsemblPlants" id="Pp3c13_20209V3.4">
    <property type="protein sequence ID" value="Pp3c13_20209V3.4"/>
    <property type="gene ID" value="Pp3c13_20209"/>
</dbReference>
<comment type="catalytic activity">
    <reaction evidence="13 14">
        <text>ATP + (deoxyribonucleotide)n-3'-hydroxyl + 5'-phospho-(deoxyribonucleotide)m = (deoxyribonucleotide)n+m + AMP + diphosphate.</text>
        <dbReference type="EC" id="6.5.1.1"/>
    </reaction>
</comment>
<reference evidence="19" key="3">
    <citation type="submission" date="2020-12" db="UniProtKB">
        <authorList>
            <consortium name="EnsemblPlants"/>
        </authorList>
    </citation>
    <scope>IDENTIFICATION</scope>
</reference>
<evidence type="ECO:0000256" key="15">
    <source>
        <dbReference type="RuleBase" id="RU004196"/>
    </source>
</evidence>
<dbReference type="CDD" id="cd07969">
    <property type="entry name" value="OBF_DNA_ligase_I"/>
    <property type="match status" value="1"/>
</dbReference>
<dbReference type="OMA" id="WIKYKRD"/>
<dbReference type="GO" id="GO:0003677">
    <property type="term" value="F:DNA binding"/>
    <property type="evidence" value="ECO:0007669"/>
    <property type="project" value="InterPro"/>
</dbReference>
<keyword evidence="3 14" id="KW-0436">Ligase</keyword>
<evidence type="ECO:0000256" key="13">
    <source>
        <dbReference type="ARBA" id="ARBA00034003"/>
    </source>
</evidence>
<keyword evidence="12" id="KW-0131">Cell cycle</keyword>
<evidence type="ECO:0000256" key="5">
    <source>
        <dbReference type="ARBA" id="ARBA00022705"/>
    </source>
</evidence>
<dbReference type="Pfam" id="PF04679">
    <property type="entry name" value="DNA_ligase_A_C"/>
    <property type="match status" value="1"/>
</dbReference>
<dbReference type="EnsemblPlants" id="Pp3c13_20209V3.1">
    <property type="protein sequence ID" value="Pp3c13_20209V3.1"/>
    <property type="gene ID" value="Pp3c13_20209"/>
</dbReference>
<dbReference type="PaxDb" id="3218-PP1S223_54V6.1"/>
<keyword evidence="5" id="KW-0235">DNA replication</keyword>
<dbReference type="EnsemblPlants" id="Pp3c13_20200V3.1">
    <property type="protein sequence ID" value="Pp3c13_20200V3.1"/>
    <property type="gene ID" value="Pp3c13_20200"/>
</dbReference>
<evidence type="ECO:0000256" key="16">
    <source>
        <dbReference type="SAM" id="MobiDB-lite"/>
    </source>
</evidence>
<dbReference type="Pfam" id="PF01068">
    <property type="entry name" value="DNA_ligase_A_M"/>
    <property type="match status" value="1"/>
</dbReference>
<dbReference type="PANTHER" id="PTHR45674:SF4">
    <property type="entry name" value="DNA LIGASE 1"/>
    <property type="match status" value="1"/>
</dbReference>
<dbReference type="Gene3D" id="3.30.1490.70">
    <property type="match status" value="1"/>
</dbReference>
<dbReference type="PROSITE" id="PS00697">
    <property type="entry name" value="DNA_LIGASE_A1"/>
    <property type="match status" value="1"/>
</dbReference>
<dbReference type="InterPro" id="IPR000977">
    <property type="entry name" value="DNA_ligase_ATP-dep"/>
</dbReference>
<accession>A0A2K1JMK6</accession>
<evidence type="ECO:0000256" key="14">
    <source>
        <dbReference type="RuleBase" id="RU000617"/>
    </source>
</evidence>
<protein>
    <recommendedName>
        <fullName evidence="14">DNA ligase</fullName>
        <ecNumber evidence="14">6.5.1.1</ecNumber>
    </recommendedName>
</protein>
<dbReference type="Gene3D" id="1.10.3260.10">
    <property type="entry name" value="DNA ligase, ATP-dependent, N-terminal domain"/>
    <property type="match status" value="1"/>
</dbReference>
<dbReference type="EMBL" id="ABEU02000013">
    <property type="protein sequence ID" value="PNR42785.1"/>
    <property type="molecule type" value="Genomic_DNA"/>
</dbReference>
<dbReference type="Gramene" id="Pp3c13_20209V3.3">
    <property type="protein sequence ID" value="Pp3c13_20209V3.3"/>
    <property type="gene ID" value="Pp3c13_20209"/>
</dbReference>
<keyword evidence="9 14" id="KW-0233">DNA recombination</keyword>
<dbReference type="InterPro" id="IPR036599">
    <property type="entry name" value="DNA_ligase_N_sf"/>
</dbReference>
<keyword evidence="7 14" id="KW-0227">DNA damage</keyword>